<dbReference type="EnsemblMetazoa" id="PHUM512100-RA">
    <property type="protein sequence ID" value="PHUM512100-PA"/>
    <property type="gene ID" value="PHUM512100"/>
</dbReference>
<dbReference type="STRING" id="121224.E0VYA1"/>
<reference evidence="3" key="1">
    <citation type="submission" date="2007-04" db="EMBL/GenBank/DDBJ databases">
        <title>Annotation of Pediculus humanus corporis strain USDA.</title>
        <authorList>
            <person name="Kirkness E."/>
            <person name="Hannick L."/>
            <person name="Hass B."/>
            <person name="Bruggner R."/>
            <person name="Lawson D."/>
            <person name="Bidwell S."/>
            <person name="Joardar V."/>
            <person name="Caler E."/>
            <person name="Walenz B."/>
            <person name="Inman J."/>
            <person name="Schobel S."/>
            <person name="Galinsky K."/>
            <person name="Amedeo P."/>
            <person name="Strausberg R."/>
        </authorList>
    </citation>
    <scope>NUCLEOTIDE SEQUENCE</scope>
    <source>
        <strain evidence="3">USDA</strain>
    </source>
</reference>
<dbReference type="OMA" id="PILCEME"/>
<proteinExistence type="inferred from homology"/>
<gene>
    <name evidence="4" type="primary">8233079</name>
    <name evidence="3" type="ORF">Phum_PHUM512100</name>
</gene>
<evidence type="ECO:0000256" key="2">
    <source>
        <dbReference type="ARBA" id="ARBA00020330"/>
    </source>
</evidence>
<dbReference type="eggNOG" id="ENOG502QUNA">
    <property type="taxonomic scope" value="Eukaryota"/>
</dbReference>
<dbReference type="InParanoid" id="E0VYA1"/>
<dbReference type="PANTHER" id="PTHR31921:SF1">
    <property type="entry name" value="PROTEIN DPCD"/>
    <property type="match status" value="1"/>
</dbReference>
<keyword evidence="5" id="KW-1185">Reference proteome</keyword>
<dbReference type="KEGG" id="phu:Phum_PHUM512100"/>
<dbReference type="Pfam" id="PF14913">
    <property type="entry name" value="DPCD"/>
    <property type="match status" value="1"/>
</dbReference>
<dbReference type="RefSeq" id="XP_002431095.1">
    <property type="nucleotide sequence ID" value="XM_002431050.1"/>
</dbReference>
<evidence type="ECO:0000313" key="3">
    <source>
        <dbReference type="EMBL" id="EEB18357.1"/>
    </source>
</evidence>
<evidence type="ECO:0000313" key="4">
    <source>
        <dbReference type="EnsemblMetazoa" id="PHUM512100-PA"/>
    </source>
</evidence>
<organism>
    <name type="scientific">Pediculus humanus subsp. corporis</name>
    <name type="common">Body louse</name>
    <dbReference type="NCBI Taxonomy" id="121224"/>
    <lineage>
        <taxon>Eukaryota</taxon>
        <taxon>Metazoa</taxon>
        <taxon>Ecdysozoa</taxon>
        <taxon>Arthropoda</taxon>
        <taxon>Hexapoda</taxon>
        <taxon>Insecta</taxon>
        <taxon>Pterygota</taxon>
        <taxon>Neoptera</taxon>
        <taxon>Paraneoptera</taxon>
        <taxon>Psocodea</taxon>
        <taxon>Troctomorpha</taxon>
        <taxon>Phthiraptera</taxon>
        <taxon>Anoplura</taxon>
        <taxon>Pediculidae</taxon>
        <taxon>Pediculus</taxon>
    </lineage>
</organism>
<dbReference type="HOGENOM" id="CLU_097313_0_0_1"/>
<dbReference type="OrthoDB" id="10256139at2759"/>
<dbReference type="AlphaFoldDB" id="E0VYA1"/>
<dbReference type="Proteomes" id="UP000009046">
    <property type="component" value="Unassembled WGS sequence"/>
</dbReference>
<dbReference type="VEuPathDB" id="VectorBase:PHUM512100"/>
<reference evidence="4" key="3">
    <citation type="submission" date="2021-02" db="UniProtKB">
        <authorList>
            <consortium name="EnsemblMetazoa"/>
        </authorList>
    </citation>
    <scope>IDENTIFICATION</scope>
    <source>
        <strain evidence="4">USDA</strain>
    </source>
</reference>
<dbReference type="GeneID" id="8233079"/>
<dbReference type="InterPro" id="IPR026224">
    <property type="entry name" value="DPCD"/>
</dbReference>
<dbReference type="PANTHER" id="PTHR31921">
    <property type="entry name" value="PROTEIN DPCD"/>
    <property type="match status" value="1"/>
</dbReference>
<protein>
    <recommendedName>
        <fullName evidence="2">Protein DPCD</fullName>
    </recommendedName>
</protein>
<dbReference type="EMBL" id="AAZO01006228">
    <property type="status" value="NOT_ANNOTATED_CDS"/>
    <property type="molecule type" value="Genomic_DNA"/>
</dbReference>
<dbReference type="PRINTS" id="PR02065">
    <property type="entry name" value="PROTEINDPCD"/>
</dbReference>
<sequence length="198" mass="22991">MASQSWLTAISNSEKTCIIQDVHFKFSDGQEMVEEYNLETNVVVRRAWKVTKKFGSQPKWEVEIGDPEPCFQEDMENSGIKESSTAPTTTARITKNCLEWRIRNLPYPIDNYTVLASQDDNCIIVKTKNKKFFKKIRVPDLERIGVKLEQDKIDYSHKFNTLIISYKKPPQLILSEKLILEEVNKLKSVKENDQCKQS</sequence>
<comment type="similarity">
    <text evidence="1">Belongs to the DPCD family.</text>
</comment>
<accession>E0VYA1</accession>
<evidence type="ECO:0000256" key="1">
    <source>
        <dbReference type="ARBA" id="ARBA00010597"/>
    </source>
</evidence>
<dbReference type="CTD" id="8233079"/>
<evidence type="ECO:0000313" key="5">
    <source>
        <dbReference type="Proteomes" id="UP000009046"/>
    </source>
</evidence>
<dbReference type="EMBL" id="DS235845">
    <property type="protein sequence ID" value="EEB18357.1"/>
    <property type="molecule type" value="Genomic_DNA"/>
</dbReference>
<dbReference type="FunCoup" id="E0VYA1">
    <property type="interactions" value="103"/>
</dbReference>
<reference evidence="3" key="2">
    <citation type="submission" date="2007-04" db="EMBL/GenBank/DDBJ databases">
        <title>The genome of the human body louse.</title>
        <authorList>
            <consortium name="The Human Body Louse Genome Consortium"/>
            <person name="Kirkness E."/>
            <person name="Walenz B."/>
            <person name="Hass B."/>
            <person name="Bruggner R."/>
            <person name="Strausberg R."/>
        </authorList>
    </citation>
    <scope>NUCLEOTIDE SEQUENCE</scope>
    <source>
        <strain evidence="3">USDA</strain>
    </source>
</reference>
<name>E0VYA1_PEDHC</name>